<reference evidence="1 2" key="1">
    <citation type="submission" date="2018-07" db="EMBL/GenBank/DDBJ databases">
        <title>Genome sequence of Roseomonas fauriae ATCC 49958.</title>
        <authorList>
            <person name="Sant'Anna F.H."/>
            <person name="Baldani J.I."/>
            <person name="Zilli J.E."/>
            <person name="Reis V.M."/>
            <person name="Hartmann A."/>
            <person name="Cruz L."/>
            <person name="de Souza E.M."/>
            <person name="de Oliveira Pedrosa F."/>
            <person name="Passaglia L.M.P."/>
        </authorList>
    </citation>
    <scope>NUCLEOTIDE SEQUENCE [LARGE SCALE GENOMIC DNA]</scope>
    <source>
        <strain evidence="1 2">ATCC 49958</strain>
    </source>
</reference>
<name>A0A6L3B1J8_AZOBR</name>
<accession>A0A6L3B1J8</accession>
<evidence type="ECO:0000313" key="1">
    <source>
        <dbReference type="EMBL" id="KAA0686190.1"/>
    </source>
</evidence>
<dbReference type="Proteomes" id="UP000476837">
    <property type="component" value="Unassembled WGS sequence"/>
</dbReference>
<evidence type="ECO:0000313" key="2">
    <source>
        <dbReference type="Proteomes" id="UP000476837"/>
    </source>
</evidence>
<organism evidence="1 2">
    <name type="scientific">Azospirillum brasilense</name>
    <dbReference type="NCBI Taxonomy" id="192"/>
    <lineage>
        <taxon>Bacteria</taxon>
        <taxon>Pseudomonadati</taxon>
        <taxon>Pseudomonadota</taxon>
        <taxon>Alphaproteobacteria</taxon>
        <taxon>Rhodospirillales</taxon>
        <taxon>Azospirillaceae</taxon>
        <taxon>Azospirillum</taxon>
    </lineage>
</organism>
<dbReference type="RefSeq" id="WP_149164763.1">
    <property type="nucleotide sequence ID" value="NZ_QOKV01000005.1"/>
</dbReference>
<comment type="caution">
    <text evidence="1">The sequence shown here is derived from an EMBL/GenBank/DDBJ whole genome shotgun (WGS) entry which is preliminary data.</text>
</comment>
<gene>
    <name evidence="1" type="ORF">DS837_10860</name>
</gene>
<dbReference type="EMBL" id="QOKV01000005">
    <property type="protein sequence ID" value="KAA0686190.1"/>
    <property type="molecule type" value="Genomic_DNA"/>
</dbReference>
<sequence length="153" mass="16594">MSNSATLLEALIREQVRDLLMAALDRPCVLGPNQGVNWVAELVDGYPAPRVIARLVQDGAIPMDDGPIAAVGVTLLSDAYDPERKLATEPHLEDQEVWLDTYGAPIADLAAYDGEVAACAWSVHVDARLGGWVDTLMEQLADHLGRGQHRRVT</sequence>
<dbReference type="AlphaFoldDB" id="A0A6L3B1J8"/>
<protein>
    <submittedName>
        <fullName evidence="1">Uncharacterized protein</fullName>
    </submittedName>
</protein>
<proteinExistence type="predicted"/>